<sequence>MGAGQRNCPLGVESAEEEGAVLEGQGAPSTGPAKIIERVEGAIDAPECAAAPSTTMPAVGACAAAAGDGSQDKEASQSIGASQEAQRVNAAEEQGVGATGDEGGAEQEATAGGAAPLEQPPGADSPAGDSVQAQAAQEEQEEKSGEKAALEAAAAAGAEEQGGGPAEGTKAHSDPTAAADWVAATGHNPAAGEAAAAQASPARSEGSAKRAPPRPVAAASHSSLASVASSLRLTFSAPPKCLEGRPRTAMRSNYSHSQQRVRQILRDNDTLVKRLGEIAYQRPEFEKGQARLDRFRANVAASSVARRRAEAAATMKQNLRIYRRLQDVKPSPEVQRGRHERDFEAHQAMLGRLAALRCRGGRHDCGDWSDGGEAGGGRQG</sequence>
<evidence type="ECO:0000256" key="2">
    <source>
        <dbReference type="SAM" id="MobiDB-lite"/>
    </source>
</evidence>
<keyword evidence="4" id="KW-1185">Reference proteome</keyword>
<dbReference type="InParanoid" id="E1ZSX1"/>
<dbReference type="AlphaFoldDB" id="E1ZSX1"/>
<dbReference type="PANTHER" id="PTHR23035">
    <property type="entry name" value="CILIA- AND FLAGELLA-ASSOCIATED PROTEIN 97-RELATED"/>
    <property type="match status" value="1"/>
</dbReference>
<evidence type="ECO:0000313" key="4">
    <source>
        <dbReference type="Proteomes" id="UP000008141"/>
    </source>
</evidence>
<dbReference type="PANTHER" id="PTHR23035:SF1">
    <property type="entry name" value="CILIA- AND FLAGELLA-ASSOCIATED PROTEIN 97"/>
    <property type="match status" value="1"/>
</dbReference>
<feature type="compositionally biased region" description="Low complexity" evidence="2">
    <location>
        <begin position="150"/>
        <end position="159"/>
    </location>
</feature>
<name>E1ZSX1_CHLVA</name>
<dbReference type="eggNOG" id="ENOG502R8R6">
    <property type="taxonomic scope" value="Eukaryota"/>
</dbReference>
<feature type="compositionally biased region" description="Low complexity" evidence="2">
    <location>
        <begin position="106"/>
        <end position="115"/>
    </location>
</feature>
<organism evidence="4">
    <name type="scientific">Chlorella variabilis</name>
    <name type="common">Green alga</name>
    <dbReference type="NCBI Taxonomy" id="554065"/>
    <lineage>
        <taxon>Eukaryota</taxon>
        <taxon>Viridiplantae</taxon>
        <taxon>Chlorophyta</taxon>
        <taxon>core chlorophytes</taxon>
        <taxon>Trebouxiophyceae</taxon>
        <taxon>Chlorellales</taxon>
        <taxon>Chlorellaceae</taxon>
        <taxon>Chlorella clade</taxon>
        <taxon>Chlorella</taxon>
    </lineage>
</organism>
<feature type="compositionally biased region" description="Polar residues" evidence="2">
    <location>
        <begin position="76"/>
        <end position="86"/>
    </location>
</feature>
<protein>
    <submittedName>
        <fullName evidence="3">Uncharacterized protein</fullName>
    </submittedName>
</protein>
<dbReference type="Pfam" id="PF13879">
    <property type="entry name" value="Hmw_CFAP97"/>
    <property type="match status" value="1"/>
</dbReference>
<dbReference type="GeneID" id="17350532"/>
<reference evidence="3 4" key="1">
    <citation type="journal article" date="2010" name="Plant Cell">
        <title>The Chlorella variabilis NC64A genome reveals adaptation to photosymbiosis, coevolution with viruses, and cryptic sex.</title>
        <authorList>
            <person name="Blanc G."/>
            <person name="Duncan G."/>
            <person name="Agarkova I."/>
            <person name="Borodovsky M."/>
            <person name="Gurnon J."/>
            <person name="Kuo A."/>
            <person name="Lindquist E."/>
            <person name="Lucas S."/>
            <person name="Pangilinan J."/>
            <person name="Polle J."/>
            <person name="Salamov A."/>
            <person name="Terry A."/>
            <person name="Yamada T."/>
            <person name="Dunigan D.D."/>
            <person name="Grigoriev I.V."/>
            <person name="Claverie J.M."/>
            <person name="Van Etten J.L."/>
        </authorList>
    </citation>
    <scope>NUCLEOTIDE SEQUENCE [LARGE SCALE GENOMIC DNA]</scope>
    <source>
        <strain evidence="3 4">NC64A</strain>
    </source>
</reference>
<dbReference type="OrthoDB" id="515313at2759"/>
<dbReference type="RefSeq" id="XP_005843210.1">
    <property type="nucleotide sequence ID" value="XM_005843148.1"/>
</dbReference>
<dbReference type="InterPro" id="IPR029488">
    <property type="entry name" value="Hmw/CFAP97"/>
</dbReference>
<gene>
    <name evidence="3" type="ORF">CHLNCDRAFT_141459</name>
</gene>
<dbReference type="InterPro" id="IPR038791">
    <property type="entry name" value="Cfap97/Hemingway"/>
</dbReference>
<dbReference type="KEGG" id="cvr:CHLNCDRAFT_141459"/>
<dbReference type="Proteomes" id="UP000008141">
    <property type="component" value="Unassembled WGS sequence"/>
</dbReference>
<comment type="similarity">
    <text evidence="1">Belongs to the CFAP97 family.</text>
</comment>
<feature type="region of interest" description="Disordered" evidence="2">
    <location>
        <begin position="63"/>
        <end position="221"/>
    </location>
</feature>
<feature type="compositionally biased region" description="Low complexity" evidence="2">
    <location>
        <begin position="183"/>
        <end position="202"/>
    </location>
</feature>
<feature type="region of interest" description="Disordered" evidence="2">
    <location>
        <begin position="1"/>
        <end position="33"/>
    </location>
</feature>
<feature type="region of interest" description="Disordered" evidence="2">
    <location>
        <begin position="237"/>
        <end position="258"/>
    </location>
</feature>
<evidence type="ECO:0000256" key="1">
    <source>
        <dbReference type="ARBA" id="ARBA00008315"/>
    </source>
</evidence>
<dbReference type="EMBL" id="GL433868">
    <property type="protein sequence ID" value="EFN51108.1"/>
    <property type="molecule type" value="Genomic_DNA"/>
</dbReference>
<accession>E1ZSX1</accession>
<evidence type="ECO:0000313" key="3">
    <source>
        <dbReference type="EMBL" id="EFN51108.1"/>
    </source>
</evidence>
<dbReference type="STRING" id="554065.E1ZSX1"/>
<proteinExistence type="inferred from homology"/>